<dbReference type="Proteomes" id="UP000700334">
    <property type="component" value="Unassembled WGS sequence"/>
</dbReference>
<evidence type="ECO:0000313" key="2">
    <source>
        <dbReference type="EMBL" id="KAG8518782.1"/>
    </source>
</evidence>
<evidence type="ECO:0000313" key="3">
    <source>
        <dbReference type="Proteomes" id="UP000700334"/>
    </source>
</evidence>
<sequence>CGHIGLMDMNTLRPKLSFSCELKANKIETLRGRKLPQEKVEHADDDDDDHDDNDFDDEGEKKVPVMKSMQDSSQKCTKVKAETKRLKKRQCLDQKFKNPPKK</sequence>
<dbReference type="AlphaFoldDB" id="A0A8J6DR44"/>
<name>A0A8J6DR44_GALPY</name>
<protein>
    <submittedName>
        <fullName evidence="2">Uncharacterized protein</fullName>
    </submittedName>
</protein>
<feature type="compositionally biased region" description="Basic and acidic residues" evidence="1">
    <location>
        <begin position="33"/>
        <end position="42"/>
    </location>
</feature>
<feature type="region of interest" description="Disordered" evidence="1">
    <location>
        <begin position="33"/>
        <end position="81"/>
    </location>
</feature>
<evidence type="ECO:0000256" key="1">
    <source>
        <dbReference type="SAM" id="MobiDB-lite"/>
    </source>
</evidence>
<feature type="compositionally biased region" description="Acidic residues" evidence="1">
    <location>
        <begin position="43"/>
        <end position="58"/>
    </location>
</feature>
<comment type="caution">
    <text evidence="2">The sequence shown here is derived from an EMBL/GenBank/DDBJ whole genome shotgun (WGS) entry which is preliminary data.</text>
</comment>
<gene>
    <name evidence="2" type="ORF">J0S82_001020</name>
</gene>
<organism evidence="2 3">
    <name type="scientific">Galemys pyrenaicus</name>
    <name type="common">Iberian desman</name>
    <name type="synonym">Pyrenean desman</name>
    <dbReference type="NCBI Taxonomy" id="202257"/>
    <lineage>
        <taxon>Eukaryota</taxon>
        <taxon>Metazoa</taxon>
        <taxon>Chordata</taxon>
        <taxon>Craniata</taxon>
        <taxon>Vertebrata</taxon>
        <taxon>Euteleostomi</taxon>
        <taxon>Mammalia</taxon>
        <taxon>Eutheria</taxon>
        <taxon>Laurasiatheria</taxon>
        <taxon>Eulipotyphla</taxon>
        <taxon>Talpidae</taxon>
        <taxon>Galemys</taxon>
    </lineage>
</organism>
<feature type="non-terminal residue" evidence="2">
    <location>
        <position position="1"/>
    </location>
</feature>
<accession>A0A8J6DR44</accession>
<dbReference type="EMBL" id="JAGFMF010011626">
    <property type="protein sequence ID" value="KAG8518782.1"/>
    <property type="molecule type" value="Genomic_DNA"/>
</dbReference>
<keyword evidence="3" id="KW-1185">Reference proteome</keyword>
<reference evidence="2" key="1">
    <citation type="journal article" date="2021" name="Evol. Appl.">
        <title>The genome of the Pyrenean desman and the effects of bottlenecks and inbreeding on the genomic landscape of an endangered species.</title>
        <authorList>
            <person name="Escoda L."/>
            <person name="Castresana J."/>
        </authorList>
    </citation>
    <scope>NUCLEOTIDE SEQUENCE</scope>
    <source>
        <strain evidence="2">IBE-C5619</strain>
    </source>
</reference>
<proteinExistence type="predicted"/>